<feature type="transmembrane region" description="Helical" evidence="1">
    <location>
        <begin position="276"/>
        <end position="299"/>
    </location>
</feature>
<keyword evidence="1" id="KW-0472">Membrane</keyword>
<evidence type="ECO:0000313" key="2">
    <source>
        <dbReference type="EMBL" id="ACP49192.1"/>
    </source>
</evidence>
<dbReference type="Proteomes" id="UP000006818">
    <property type="component" value="Chromosome"/>
</dbReference>
<protein>
    <recommendedName>
        <fullName evidence="4">Auxin Efflux Carrier</fullName>
    </recommendedName>
</protein>
<name>C3NJH5_SACI1</name>
<feature type="transmembrane region" description="Helical" evidence="1">
    <location>
        <begin position="85"/>
        <end position="103"/>
    </location>
</feature>
<feature type="transmembrane region" description="Helical" evidence="1">
    <location>
        <begin position="7"/>
        <end position="23"/>
    </location>
</feature>
<accession>C3NJH5</accession>
<feature type="transmembrane region" description="Helical" evidence="1">
    <location>
        <begin position="141"/>
        <end position="164"/>
    </location>
</feature>
<dbReference type="HOGENOM" id="CLU_079809_0_0_2"/>
<proteinExistence type="predicted"/>
<keyword evidence="1" id="KW-1133">Transmembrane helix</keyword>
<evidence type="ECO:0008006" key="4">
    <source>
        <dbReference type="Google" id="ProtNLM"/>
    </source>
</evidence>
<keyword evidence="1" id="KW-0812">Transmembrane</keyword>
<feature type="transmembrane region" description="Helical" evidence="1">
    <location>
        <begin position="209"/>
        <end position="228"/>
    </location>
</feature>
<feature type="transmembrane region" description="Helical" evidence="1">
    <location>
        <begin position="29"/>
        <end position="48"/>
    </location>
</feature>
<feature type="transmembrane region" description="Helical" evidence="1">
    <location>
        <begin position="184"/>
        <end position="203"/>
    </location>
</feature>
<dbReference type="EMBL" id="CP001404">
    <property type="protein sequence ID" value="ACP49192.1"/>
    <property type="molecule type" value="Genomic_DNA"/>
</dbReference>
<reference evidence="2 3" key="1">
    <citation type="journal article" date="2009" name="Proc. Natl. Acad. Sci. U.S.A.">
        <title>Biogeography of the Sulfolobus islandicus pan-genome.</title>
        <authorList>
            <person name="Reno M.L."/>
            <person name="Held N.L."/>
            <person name="Fields C.J."/>
            <person name="Burke P.V."/>
            <person name="Whitaker R.J."/>
        </authorList>
    </citation>
    <scope>NUCLEOTIDE SEQUENCE [LARGE SCALE GENOMIC DNA]</scope>
    <source>
        <strain evidence="3">Y.N.15.51 / Yellowstone #2</strain>
    </source>
</reference>
<sequence>MKDIIDFYSQLVIILFFYHIIFIELFAFWTLSQGLFLVLSAILGYFLHNRLSVRIVSFVNNWINLPLIFLVTYLQRGFEVSDAKIFLTSVIYNFLMFAIVLYLTREIEPFSRGSVLINSIFMNTINLPFSILLAFRGNYEISATVAVAMATLRLPIVMIIFTYLNKGISVIHNTTNNSIIRTNLSRYLPVITFLIGGSLHYVVGSVINVDIVNTINLILILIVLYEFGYQIRRVIGEMRIKDVTSKPYMIIYISRILISPILIFLILISLGITSKIIIEQVMVTAIMAPAITNVVWARVYGFGTEIIVKSTLILTPISTIIAIIFLILY</sequence>
<feature type="transmembrane region" description="Helical" evidence="1">
    <location>
        <begin position="306"/>
        <end position="328"/>
    </location>
</feature>
<evidence type="ECO:0000313" key="3">
    <source>
        <dbReference type="Proteomes" id="UP000006818"/>
    </source>
</evidence>
<feature type="transmembrane region" description="Helical" evidence="1">
    <location>
        <begin position="249"/>
        <end position="270"/>
    </location>
</feature>
<evidence type="ECO:0000256" key="1">
    <source>
        <dbReference type="SAM" id="Phobius"/>
    </source>
</evidence>
<feature type="transmembrane region" description="Helical" evidence="1">
    <location>
        <begin position="55"/>
        <end position="73"/>
    </location>
</feature>
<feature type="transmembrane region" description="Helical" evidence="1">
    <location>
        <begin position="115"/>
        <end position="135"/>
    </location>
</feature>
<dbReference type="AlphaFoldDB" id="C3NJH5"/>
<gene>
    <name evidence="2" type="ordered locus">YN1551_2191</name>
</gene>
<organism evidence="2 3">
    <name type="scientific">Saccharolobus islandicus (strain Y.N.15.51 / Yellowstone #2)</name>
    <name type="common">Sulfolobus islandicus</name>
    <dbReference type="NCBI Taxonomy" id="419942"/>
    <lineage>
        <taxon>Archaea</taxon>
        <taxon>Thermoproteota</taxon>
        <taxon>Thermoprotei</taxon>
        <taxon>Sulfolobales</taxon>
        <taxon>Sulfolobaceae</taxon>
        <taxon>Saccharolobus</taxon>
    </lineage>
</organism>
<dbReference type="KEGG" id="sin:YN1551_2191"/>